<dbReference type="InterPro" id="IPR000477">
    <property type="entry name" value="RT_dom"/>
</dbReference>
<dbReference type="Gene3D" id="3.10.10.10">
    <property type="entry name" value="HIV Type 1 Reverse Transcriptase, subunit A, domain 1"/>
    <property type="match status" value="1"/>
</dbReference>
<dbReference type="PANTHER" id="PTHR24559:SF444">
    <property type="entry name" value="REVERSE TRANSCRIPTASE DOMAIN-CONTAINING PROTEIN"/>
    <property type="match status" value="1"/>
</dbReference>
<evidence type="ECO:0000259" key="1">
    <source>
        <dbReference type="PROSITE" id="PS50878"/>
    </source>
</evidence>
<keyword evidence="2" id="KW-0808">Transferase</keyword>
<name>A0A699IPH4_TANCI</name>
<dbReference type="InterPro" id="IPR043502">
    <property type="entry name" value="DNA/RNA_pol_sf"/>
</dbReference>
<evidence type="ECO:0000313" key="2">
    <source>
        <dbReference type="EMBL" id="GEZ58426.1"/>
    </source>
</evidence>
<dbReference type="SUPFAM" id="SSF56672">
    <property type="entry name" value="DNA/RNA polymerases"/>
    <property type="match status" value="1"/>
</dbReference>
<sequence>LFSGKYHGLSQEGYLWVSMACLVGDIVAKSGGLLTGIHGLFSGRYCGLVRRVTCGYPWPGIGETTGTLMPMCCDDFLSCRASCFCLGEVVRIPLEGDEILRVHGERTQGVMKTLMNTKVDEPKLSDISIVRDFIDVFPEGALVLFMNKKDGSFRMCIDHRELNKLTVKNRYPLPRIDDLFDELRGACPFLKIDFRSGSHQLRMHEDAIPKTTFRIRYEHFESTVMPFGLTNAPTVFVDLMNRVCKLYLDKFVIVFIDDIWIYSKKKKEHEVHLKLVLESLRKEILYAKFPKYPSKSEAVRNWMIILRIGRMIVSYSDKANVVSDALSRKKRVKSRQTLQKVLETRLDLSAA</sequence>
<reference evidence="2" key="1">
    <citation type="journal article" date="2019" name="Sci. Rep.">
        <title>Draft genome of Tanacetum cinerariifolium, the natural source of mosquito coil.</title>
        <authorList>
            <person name="Yamashiro T."/>
            <person name="Shiraishi A."/>
            <person name="Satake H."/>
            <person name="Nakayama K."/>
        </authorList>
    </citation>
    <scope>NUCLEOTIDE SEQUENCE</scope>
</reference>
<dbReference type="PROSITE" id="PS50878">
    <property type="entry name" value="RT_POL"/>
    <property type="match status" value="1"/>
</dbReference>
<dbReference type="AlphaFoldDB" id="A0A699IPH4"/>
<accession>A0A699IPH4</accession>
<dbReference type="Gene3D" id="3.30.70.270">
    <property type="match status" value="1"/>
</dbReference>
<dbReference type="GO" id="GO:0003964">
    <property type="term" value="F:RNA-directed DNA polymerase activity"/>
    <property type="evidence" value="ECO:0007669"/>
    <property type="project" value="UniProtKB-KW"/>
</dbReference>
<feature type="non-terminal residue" evidence="2">
    <location>
        <position position="1"/>
    </location>
</feature>
<dbReference type="InterPro" id="IPR043128">
    <property type="entry name" value="Rev_trsase/Diguanyl_cyclase"/>
</dbReference>
<dbReference type="PANTHER" id="PTHR24559">
    <property type="entry name" value="TRANSPOSON TY3-I GAG-POL POLYPROTEIN"/>
    <property type="match status" value="1"/>
</dbReference>
<gene>
    <name evidence="2" type="ORF">Tci_530399</name>
</gene>
<keyword evidence="2" id="KW-0548">Nucleotidyltransferase</keyword>
<dbReference type="InterPro" id="IPR053134">
    <property type="entry name" value="RNA-dir_DNA_polymerase"/>
</dbReference>
<dbReference type="Pfam" id="PF00078">
    <property type="entry name" value="RVT_1"/>
    <property type="match status" value="1"/>
</dbReference>
<feature type="domain" description="Reverse transcriptase" evidence="1">
    <location>
        <begin position="127"/>
        <end position="307"/>
    </location>
</feature>
<organism evidence="2">
    <name type="scientific">Tanacetum cinerariifolium</name>
    <name type="common">Dalmatian daisy</name>
    <name type="synonym">Chrysanthemum cinerariifolium</name>
    <dbReference type="NCBI Taxonomy" id="118510"/>
    <lineage>
        <taxon>Eukaryota</taxon>
        <taxon>Viridiplantae</taxon>
        <taxon>Streptophyta</taxon>
        <taxon>Embryophyta</taxon>
        <taxon>Tracheophyta</taxon>
        <taxon>Spermatophyta</taxon>
        <taxon>Magnoliopsida</taxon>
        <taxon>eudicotyledons</taxon>
        <taxon>Gunneridae</taxon>
        <taxon>Pentapetalae</taxon>
        <taxon>asterids</taxon>
        <taxon>campanulids</taxon>
        <taxon>Asterales</taxon>
        <taxon>Asteraceae</taxon>
        <taxon>Asteroideae</taxon>
        <taxon>Anthemideae</taxon>
        <taxon>Anthemidinae</taxon>
        <taxon>Tanacetum</taxon>
    </lineage>
</organism>
<proteinExistence type="predicted"/>
<dbReference type="CDD" id="cd01647">
    <property type="entry name" value="RT_LTR"/>
    <property type="match status" value="1"/>
</dbReference>
<keyword evidence="2" id="KW-0695">RNA-directed DNA polymerase</keyword>
<comment type="caution">
    <text evidence="2">The sequence shown here is derived from an EMBL/GenBank/DDBJ whole genome shotgun (WGS) entry which is preliminary data.</text>
</comment>
<dbReference type="EMBL" id="BKCJ010296886">
    <property type="protein sequence ID" value="GEZ58426.1"/>
    <property type="molecule type" value="Genomic_DNA"/>
</dbReference>
<protein>
    <submittedName>
        <fullName evidence="2">Putative reverse transcriptase domain-containing protein</fullName>
    </submittedName>
</protein>